<dbReference type="EMBL" id="JADAQT010000103">
    <property type="protein sequence ID" value="MBE1877545.1"/>
    <property type="molecule type" value="Genomic_DNA"/>
</dbReference>
<dbReference type="InterPro" id="IPR028087">
    <property type="entry name" value="Tad_N"/>
</dbReference>
<accession>A0ABR9N1L7</accession>
<feature type="transmembrane region" description="Helical" evidence="1">
    <location>
        <begin position="36"/>
        <end position="55"/>
    </location>
</feature>
<evidence type="ECO:0000313" key="4">
    <source>
        <dbReference type="Proteomes" id="UP000625527"/>
    </source>
</evidence>
<dbReference type="Pfam" id="PF13400">
    <property type="entry name" value="Tad"/>
    <property type="match status" value="1"/>
</dbReference>
<evidence type="ECO:0000259" key="2">
    <source>
        <dbReference type="Pfam" id="PF13400"/>
    </source>
</evidence>
<comment type="caution">
    <text evidence="3">The sequence shown here is derived from an EMBL/GenBank/DDBJ whole genome shotgun (WGS) entry which is preliminary data.</text>
</comment>
<organism evidence="3 4">
    <name type="scientific">Myceligenerans pegani</name>
    <dbReference type="NCBI Taxonomy" id="2776917"/>
    <lineage>
        <taxon>Bacteria</taxon>
        <taxon>Bacillati</taxon>
        <taxon>Actinomycetota</taxon>
        <taxon>Actinomycetes</taxon>
        <taxon>Micrococcales</taxon>
        <taxon>Promicromonosporaceae</taxon>
        <taxon>Myceligenerans</taxon>
    </lineage>
</organism>
<reference evidence="3 4" key="1">
    <citation type="submission" date="2020-10" db="EMBL/GenBank/DDBJ databases">
        <title>Myceligenerans pegani sp. nov., an endophytic actinomycete isolated from Peganum harmala L. in Xinjiang, China.</title>
        <authorList>
            <person name="Xin L."/>
        </authorList>
    </citation>
    <scope>NUCLEOTIDE SEQUENCE [LARGE SCALE GENOMIC DNA]</scope>
    <source>
        <strain evidence="3 4">TRM65318</strain>
    </source>
</reference>
<sequence>MHRARPSRGLAPRVLASSLRRRGADRRRDGAERGEINILVAGLVPALIIAIGLVVDGGGRLQAADHAQYAAEQAARAGAQEQDISEAQYGRPPVLDEAAAVAAAQAHLAAAGVSGQVDYVENASIGVSTTVTYRTKFLALIGIRSLSAEGSAEARAVRGITQEGS</sequence>
<evidence type="ECO:0000256" key="1">
    <source>
        <dbReference type="SAM" id="Phobius"/>
    </source>
</evidence>
<feature type="domain" description="Putative Flp pilus-assembly TadG-like N-terminal" evidence="2">
    <location>
        <begin position="36"/>
        <end position="80"/>
    </location>
</feature>
<protein>
    <recommendedName>
        <fullName evidence="2">Putative Flp pilus-assembly TadG-like N-terminal domain-containing protein</fullName>
    </recommendedName>
</protein>
<keyword evidence="1" id="KW-0812">Transmembrane</keyword>
<keyword evidence="1" id="KW-0472">Membrane</keyword>
<dbReference type="Proteomes" id="UP000625527">
    <property type="component" value="Unassembled WGS sequence"/>
</dbReference>
<proteinExistence type="predicted"/>
<keyword evidence="4" id="KW-1185">Reference proteome</keyword>
<name>A0ABR9N1L7_9MICO</name>
<gene>
    <name evidence="3" type="ORF">IHE71_17800</name>
</gene>
<evidence type="ECO:0000313" key="3">
    <source>
        <dbReference type="EMBL" id="MBE1877545.1"/>
    </source>
</evidence>
<keyword evidence="1" id="KW-1133">Transmembrane helix</keyword>